<organism evidence="2">
    <name type="scientific">Anguilla anguilla</name>
    <name type="common">European freshwater eel</name>
    <name type="synonym">Muraena anguilla</name>
    <dbReference type="NCBI Taxonomy" id="7936"/>
    <lineage>
        <taxon>Eukaryota</taxon>
        <taxon>Metazoa</taxon>
        <taxon>Chordata</taxon>
        <taxon>Craniata</taxon>
        <taxon>Vertebrata</taxon>
        <taxon>Euteleostomi</taxon>
        <taxon>Actinopterygii</taxon>
        <taxon>Neopterygii</taxon>
        <taxon>Teleostei</taxon>
        <taxon>Anguilliformes</taxon>
        <taxon>Anguillidae</taxon>
        <taxon>Anguilla</taxon>
    </lineage>
</organism>
<reference evidence="2" key="1">
    <citation type="submission" date="2014-11" db="EMBL/GenBank/DDBJ databases">
        <authorList>
            <person name="Amaro Gonzalez C."/>
        </authorList>
    </citation>
    <scope>NUCLEOTIDE SEQUENCE</scope>
</reference>
<feature type="transmembrane region" description="Helical" evidence="1">
    <location>
        <begin position="25"/>
        <end position="42"/>
    </location>
</feature>
<name>A0A0E9VI19_ANGAN</name>
<evidence type="ECO:0000313" key="2">
    <source>
        <dbReference type="EMBL" id="JAH77080.1"/>
    </source>
</evidence>
<dbReference type="AlphaFoldDB" id="A0A0E9VI19"/>
<keyword evidence="1" id="KW-0812">Transmembrane</keyword>
<reference evidence="2" key="2">
    <citation type="journal article" date="2015" name="Fish Shellfish Immunol.">
        <title>Early steps in the European eel (Anguilla anguilla)-Vibrio vulnificus interaction in the gills: Role of the RtxA13 toxin.</title>
        <authorList>
            <person name="Callol A."/>
            <person name="Pajuelo D."/>
            <person name="Ebbesson L."/>
            <person name="Teles M."/>
            <person name="MacKenzie S."/>
            <person name="Amaro C."/>
        </authorList>
    </citation>
    <scope>NUCLEOTIDE SEQUENCE</scope>
</reference>
<keyword evidence="1" id="KW-0472">Membrane</keyword>
<keyword evidence="1" id="KW-1133">Transmembrane helix</keyword>
<evidence type="ECO:0000256" key="1">
    <source>
        <dbReference type="SAM" id="Phobius"/>
    </source>
</evidence>
<protein>
    <submittedName>
        <fullName evidence="2">Uncharacterized protein</fullName>
    </submittedName>
</protein>
<dbReference type="EMBL" id="GBXM01031497">
    <property type="protein sequence ID" value="JAH77080.1"/>
    <property type="molecule type" value="Transcribed_RNA"/>
</dbReference>
<proteinExistence type="predicted"/>
<sequence length="54" mass="5878">MCLHTTAKDENLLATMITWPHTFKPNPLCFAIFLATLVLVLLSPQAKGISLPGV</sequence>
<accession>A0A0E9VI19</accession>